<keyword evidence="1" id="KW-0472">Membrane</keyword>
<accession>A0A650CM48</accession>
<gene>
    <name evidence="2" type="ORF">D1868_00010</name>
</gene>
<dbReference type="OrthoDB" id="36927at2157"/>
<reference evidence="2 3" key="1">
    <citation type="submission" date="2019-10" db="EMBL/GenBank/DDBJ databases">
        <title>Genome Sequences from Six Type Strain Members of the Archaeal Family Sulfolobaceae: Acidianus ambivalens, Acidianus infernus, Metallosphaera prunae, Stygiolobus azoricus, Sulfolobus metallicus, and Sulfurisphaera ohwakuensis.</title>
        <authorList>
            <person name="Counts J.A."/>
            <person name="Kelly R.M."/>
        </authorList>
    </citation>
    <scope>NUCLEOTIDE SEQUENCE [LARGE SCALE GENOMIC DNA]</scope>
    <source>
        <strain evidence="2 3">FC6</strain>
    </source>
</reference>
<evidence type="ECO:0000313" key="2">
    <source>
        <dbReference type="EMBL" id="QGR18537.1"/>
    </source>
</evidence>
<keyword evidence="1" id="KW-1133">Transmembrane helix</keyword>
<organism evidence="2 3">
    <name type="scientific">Stygiolobus azoricus</name>
    <dbReference type="NCBI Taxonomy" id="41675"/>
    <lineage>
        <taxon>Archaea</taxon>
        <taxon>Thermoproteota</taxon>
        <taxon>Thermoprotei</taxon>
        <taxon>Sulfolobales</taxon>
        <taxon>Sulfolobaceae</taxon>
        <taxon>Stygiolobus</taxon>
    </lineage>
</organism>
<keyword evidence="3" id="KW-1185">Reference proteome</keyword>
<keyword evidence="1" id="KW-0812">Transmembrane</keyword>
<dbReference type="EMBL" id="CP045483">
    <property type="protein sequence ID" value="QGR18537.1"/>
    <property type="molecule type" value="Genomic_DNA"/>
</dbReference>
<dbReference type="RefSeq" id="WP_156004720.1">
    <property type="nucleotide sequence ID" value="NZ_CP045483.1"/>
</dbReference>
<protein>
    <submittedName>
        <fullName evidence="2">Uncharacterized protein</fullName>
    </submittedName>
</protein>
<evidence type="ECO:0000256" key="1">
    <source>
        <dbReference type="SAM" id="Phobius"/>
    </source>
</evidence>
<feature type="transmembrane region" description="Helical" evidence="1">
    <location>
        <begin position="7"/>
        <end position="29"/>
    </location>
</feature>
<proteinExistence type="predicted"/>
<dbReference type="KEGG" id="sazo:D1868_00010"/>
<dbReference type="Proteomes" id="UP000423396">
    <property type="component" value="Chromosome"/>
</dbReference>
<sequence>MKALATSIALIILLVILISVLIPAFFILYNTPYHSNQGNIAAQAYQQEKKLELNNVLKGNPLIYYSSGTSPYVEIKVQTVQTPINITQIYYFNGTMWVPTLNTSINVGSSMIIPLPKAAFDKPIVIVTGLSNIFFLNPNTSVTTSVVSGPAGKVAVYVIALALNKTTNGYAMIPVNTSVQFGGILMNTPFILYVNPGTYNLVAKNPEIFLSQYGLTASFLNWSVTGYGTLSSPNSPSTSLTVSGPTIVTLLYNTSLKHYKVVIQFSLPNNTPLPIEGTTTDPKTGALLTNVNSSLTVYVDNKPYLINYTHPNITLELTSGYHSVQYPTTIYLMFNYTLRGTTIPYGEMIKYTLYNVKSSNSSAIIITNNNMFKVTGNGTVYITFQPSVYYYLVIVKNNFTLPSGVKLISNSSPILGDIAGQLLQANVTPPQGSGVPSQVLALGPIKDYTYEMLYLPSGNKISVTYFYLWEISGSYTLNLPPAKTFHSLISQPQYFIVNNATWSHTYSYNSQNIYSPPIYIYSPTVITVYEVWQWGGNPP</sequence>
<dbReference type="GeneID" id="42797412"/>
<name>A0A650CM48_9CREN</name>
<dbReference type="AlphaFoldDB" id="A0A650CM48"/>
<evidence type="ECO:0000313" key="3">
    <source>
        <dbReference type="Proteomes" id="UP000423396"/>
    </source>
</evidence>